<reference evidence="1 2" key="1">
    <citation type="submission" date="2013-02" db="EMBL/GenBank/DDBJ databases">
        <authorList>
            <person name="Fiebig A."/>
            <person name="Goeker M."/>
            <person name="Klenk H.-P.P."/>
        </authorList>
    </citation>
    <scope>NUCLEOTIDE SEQUENCE [LARGE SCALE GENOMIC DNA]</scope>
    <source>
        <strain evidence="1 2">DSM 19309</strain>
    </source>
</reference>
<gene>
    <name evidence="1" type="ORF">Rumeso_04168</name>
</gene>
<evidence type="ECO:0000313" key="1">
    <source>
        <dbReference type="EMBL" id="EYD74304.1"/>
    </source>
</evidence>
<accession>A0A017HKJ8</accession>
<organism evidence="1 2">
    <name type="scientific">Rubellimicrobium mesophilum DSM 19309</name>
    <dbReference type="NCBI Taxonomy" id="442562"/>
    <lineage>
        <taxon>Bacteria</taxon>
        <taxon>Pseudomonadati</taxon>
        <taxon>Pseudomonadota</taxon>
        <taxon>Alphaproteobacteria</taxon>
        <taxon>Rhodobacterales</taxon>
        <taxon>Roseobacteraceae</taxon>
        <taxon>Rubellimicrobium</taxon>
    </lineage>
</organism>
<keyword evidence="2" id="KW-1185">Reference proteome</keyword>
<dbReference type="STRING" id="442562.Rumeso_04168"/>
<protein>
    <submittedName>
        <fullName evidence="1">Uncharacterized protein</fullName>
    </submittedName>
</protein>
<name>A0A017HKJ8_9RHOB</name>
<dbReference type="AlphaFoldDB" id="A0A017HKJ8"/>
<evidence type="ECO:0000313" key="2">
    <source>
        <dbReference type="Proteomes" id="UP000019666"/>
    </source>
</evidence>
<comment type="caution">
    <text evidence="1">The sequence shown here is derived from an EMBL/GenBank/DDBJ whole genome shotgun (WGS) entry which is preliminary data.</text>
</comment>
<dbReference type="Proteomes" id="UP000019666">
    <property type="component" value="Unassembled WGS sequence"/>
</dbReference>
<sequence>MEHGQSPDDRMVRADVLILPDRPAMAGPGIAPLLTPALEAPT</sequence>
<dbReference type="EMBL" id="AOSK01000118">
    <property type="protein sequence ID" value="EYD74304.1"/>
    <property type="molecule type" value="Genomic_DNA"/>
</dbReference>
<dbReference type="HOGENOM" id="CLU_3257342_0_0_5"/>
<proteinExistence type="predicted"/>